<feature type="signal peptide" evidence="1">
    <location>
        <begin position="1"/>
        <end position="23"/>
    </location>
</feature>
<dbReference type="OrthoDB" id="3954368at2"/>
<dbReference type="EMBL" id="FPJE01000012">
    <property type="protein sequence ID" value="SFW56946.1"/>
    <property type="molecule type" value="Genomic_DNA"/>
</dbReference>
<dbReference type="InterPro" id="IPR000421">
    <property type="entry name" value="FA58C"/>
</dbReference>
<accession>A0A1K1QAH3</accession>
<dbReference type="Gene3D" id="3.40.390.80">
    <property type="entry name" value="Peptidase M60, enhancin-like domain 2"/>
    <property type="match status" value="1"/>
</dbReference>
<gene>
    <name evidence="4" type="ORF">SAMN02927921_02394</name>
</gene>
<dbReference type="STRING" id="1150368.SAMN02927921_02394"/>
<dbReference type="RefSeq" id="WP_083564904.1">
    <property type="nucleotide sequence ID" value="NZ_FPJE01000012.1"/>
</dbReference>
<evidence type="ECO:0000256" key="1">
    <source>
        <dbReference type="SAM" id="SignalP"/>
    </source>
</evidence>
<evidence type="ECO:0000313" key="5">
    <source>
        <dbReference type="Proteomes" id="UP000182248"/>
    </source>
</evidence>
<keyword evidence="5" id="KW-1185">Reference proteome</keyword>
<dbReference type="Pfam" id="PF13402">
    <property type="entry name" value="Peptidase_M60"/>
    <property type="match status" value="1"/>
</dbReference>
<dbReference type="Gene3D" id="2.60.120.1250">
    <property type="entry name" value="Peptidase M60, enhancin-like domain 1"/>
    <property type="match status" value="1"/>
</dbReference>
<dbReference type="PANTHER" id="PTHR15730:SF5">
    <property type="entry name" value="SI:CH211-210B2.2-RELATED"/>
    <property type="match status" value="1"/>
</dbReference>
<sequence length="592" mass="66164">MKCSYEKLKWFVLFLVIAGSIFSCDVPSANEPEEPSVPGEEEITAEGVLEFEETPSGTAEAARLGQSNPASDFLPTGFYLPPDTELVVKVDPVASGSGTPVLLIGSYSRYEAKWNPTQVSLTAGINTITGDEYGGIIYVRYHAGEGSAASGKVRIEFMNGHQPMPYFVYGETTNGQWQTMLDTWTEAPDVLLVSNKAMIVASRDKALEYRDEDQNSLLAIAEQILDAEAAISGLDGSAPEHQRNVHRLLMTETDMEDTFMAATWYRTWYHRDVVNNILTVEGLGQDGWGPWHELGHMHQQGSWTWDGLGEVTVNIYSLAAERAMGVTPSRLVRDGVWYAVTDYLALPDEERDFNSSAAGLFVRLGMFQQLWLAYGDSFFQQLHKETREEQADPGSTEAKMRYFMLKTCEITGNDLGEFFRKWGLKVSSSVYDEISALNLPAPEEDLTKLTDDPDWESRWLIAGYSSQETGGENGRASNAIDGDPATYWHSQWSGDNPAVYPHYIAVDMKEVTTLNGFTLTQRDGQRKVKDIELQVSNDNNNWESIGDYVLDDTEMAQNIDLPESRSFRYFKVIMKSAYDGLQFAALAEVTVY</sequence>
<dbReference type="SMART" id="SM01276">
    <property type="entry name" value="M60-like"/>
    <property type="match status" value="1"/>
</dbReference>
<dbReference type="InterPro" id="IPR008979">
    <property type="entry name" value="Galactose-bd-like_sf"/>
</dbReference>
<dbReference type="Proteomes" id="UP000182248">
    <property type="component" value="Unassembled WGS sequence"/>
</dbReference>
<dbReference type="Pfam" id="PF17291">
    <property type="entry name" value="M60-like_N"/>
    <property type="match status" value="1"/>
</dbReference>
<proteinExistence type="predicted"/>
<organism evidence="4 5">
    <name type="scientific">Sinomicrobium oceani</name>
    <dbReference type="NCBI Taxonomy" id="1150368"/>
    <lineage>
        <taxon>Bacteria</taxon>
        <taxon>Pseudomonadati</taxon>
        <taxon>Bacteroidota</taxon>
        <taxon>Flavobacteriia</taxon>
        <taxon>Flavobacteriales</taxon>
        <taxon>Flavobacteriaceae</taxon>
        <taxon>Sinomicrobium</taxon>
    </lineage>
</organism>
<dbReference type="InterPro" id="IPR035423">
    <property type="entry name" value="M60-like_N"/>
</dbReference>
<dbReference type="InterPro" id="IPR031161">
    <property type="entry name" value="Peptidase_M60_dom"/>
</dbReference>
<evidence type="ECO:0000313" key="4">
    <source>
        <dbReference type="EMBL" id="SFW56946.1"/>
    </source>
</evidence>
<dbReference type="Gene3D" id="2.60.120.260">
    <property type="entry name" value="Galactose-binding domain-like"/>
    <property type="match status" value="1"/>
</dbReference>
<evidence type="ECO:0000259" key="3">
    <source>
        <dbReference type="PROSITE" id="PS51723"/>
    </source>
</evidence>
<dbReference type="Gene3D" id="1.10.390.30">
    <property type="entry name" value="Peptidase M60, enhancin-like domain 3"/>
    <property type="match status" value="1"/>
</dbReference>
<feature type="chain" id="PRO_5013063392" evidence="1">
    <location>
        <begin position="24"/>
        <end position="592"/>
    </location>
</feature>
<dbReference type="AlphaFoldDB" id="A0A1K1QAH3"/>
<dbReference type="PANTHER" id="PTHR15730">
    <property type="entry name" value="EXPERIMENTAL AUTOIMMUNE PROSTATITIS ANTIGEN 2-RELATED"/>
    <property type="match status" value="1"/>
</dbReference>
<feature type="domain" description="Peptidase M60" evidence="3">
    <location>
        <begin position="71"/>
        <end position="375"/>
    </location>
</feature>
<dbReference type="Pfam" id="PF00754">
    <property type="entry name" value="F5_F8_type_C"/>
    <property type="match status" value="1"/>
</dbReference>
<dbReference type="InterPro" id="IPR051244">
    <property type="entry name" value="TCAF"/>
</dbReference>
<dbReference type="PROSITE" id="PS51257">
    <property type="entry name" value="PROKAR_LIPOPROTEIN"/>
    <property type="match status" value="1"/>
</dbReference>
<feature type="domain" description="F5/8 type C" evidence="2">
    <location>
        <begin position="441"/>
        <end position="592"/>
    </location>
</feature>
<keyword evidence="1" id="KW-0732">Signal</keyword>
<dbReference type="PROSITE" id="PS50022">
    <property type="entry name" value="FA58C_3"/>
    <property type="match status" value="1"/>
</dbReference>
<dbReference type="PROSITE" id="PS51723">
    <property type="entry name" value="PEPTIDASE_M60"/>
    <property type="match status" value="1"/>
</dbReference>
<protein>
    <submittedName>
        <fullName evidence="4">F5/8 type C domain-containing protein</fullName>
    </submittedName>
</protein>
<dbReference type="SUPFAM" id="SSF49785">
    <property type="entry name" value="Galactose-binding domain-like"/>
    <property type="match status" value="1"/>
</dbReference>
<evidence type="ECO:0000259" key="2">
    <source>
        <dbReference type="PROSITE" id="PS50022"/>
    </source>
</evidence>
<reference evidence="4 5" key="1">
    <citation type="submission" date="2016-11" db="EMBL/GenBank/DDBJ databases">
        <authorList>
            <person name="Jaros S."/>
            <person name="Januszkiewicz K."/>
            <person name="Wedrychowicz H."/>
        </authorList>
    </citation>
    <scope>NUCLEOTIDE SEQUENCE [LARGE SCALE GENOMIC DNA]</scope>
    <source>
        <strain evidence="4 5">CGMCC 1.12145</strain>
    </source>
</reference>
<name>A0A1K1QAH3_9FLAO</name>
<dbReference type="InterPro" id="IPR042279">
    <property type="entry name" value="Pep_M60_3"/>
</dbReference>